<comment type="caution">
    <text evidence="3">The sequence shown here is derived from an EMBL/GenBank/DDBJ whole genome shotgun (WGS) entry which is preliminary data.</text>
</comment>
<dbReference type="EMBL" id="BRXZ01000043">
    <property type="protein sequence ID" value="GMI03736.1"/>
    <property type="molecule type" value="Genomic_DNA"/>
</dbReference>
<keyword evidence="4" id="KW-1185">Reference proteome</keyword>
<evidence type="ECO:0000256" key="2">
    <source>
        <dbReference type="SAM" id="Phobius"/>
    </source>
</evidence>
<keyword evidence="2" id="KW-0472">Membrane</keyword>
<gene>
    <name evidence="3" type="ORF">TrRE_jg10557</name>
</gene>
<evidence type="ECO:0000256" key="1">
    <source>
        <dbReference type="SAM" id="MobiDB-lite"/>
    </source>
</evidence>
<evidence type="ECO:0000313" key="3">
    <source>
        <dbReference type="EMBL" id="GMI03736.1"/>
    </source>
</evidence>
<keyword evidence="2" id="KW-1133">Transmembrane helix</keyword>
<feature type="transmembrane region" description="Helical" evidence="2">
    <location>
        <begin position="573"/>
        <end position="592"/>
    </location>
</feature>
<proteinExistence type="predicted"/>
<keyword evidence="2" id="KW-0812">Transmembrane</keyword>
<feature type="compositionally biased region" description="Acidic residues" evidence="1">
    <location>
        <begin position="738"/>
        <end position="755"/>
    </location>
</feature>
<organism evidence="3 4">
    <name type="scientific">Triparma retinervis</name>
    <dbReference type="NCBI Taxonomy" id="2557542"/>
    <lineage>
        <taxon>Eukaryota</taxon>
        <taxon>Sar</taxon>
        <taxon>Stramenopiles</taxon>
        <taxon>Ochrophyta</taxon>
        <taxon>Bolidophyceae</taxon>
        <taxon>Parmales</taxon>
        <taxon>Triparmaceae</taxon>
        <taxon>Triparma</taxon>
    </lineage>
</organism>
<feature type="region of interest" description="Disordered" evidence="1">
    <location>
        <begin position="734"/>
        <end position="755"/>
    </location>
</feature>
<protein>
    <submittedName>
        <fullName evidence="3">Uncharacterized protein</fullName>
    </submittedName>
</protein>
<dbReference type="OrthoDB" id="494993at2759"/>
<dbReference type="AlphaFoldDB" id="A0A9W7CFN1"/>
<accession>A0A9W7CFN1</accession>
<name>A0A9W7CFN1_9STRA</name>
<feature type="compositionally biased region" description="Acidic residues" evidence="1">
    <location>
        <begin position="11"/>
        <end position="36"/>
    </location>
</feature>
<feature type="region of interest" description="Disordered" evidence="1">
    <location>
        <begin position="1"/>
        <end position="38"/>
    </location>
</feature>
<feature type="compositionally biased region" description="Basic and acidic residues" evidence="1">
    <location>
        <begin position="1"/>
        <end position="10"/>
    </location>
</feature>
<sequence length="755" mass="86804">MADEEERLKDEDLDESEDESSGSETDTDSEEEEDTGLTENQNRLLYLCDLHSDGGKKWMRKPALIVLIYEGIVANVFDFDYAPQSDLIENRRVWLNISQEGKSDIEFLREEELLAGLQKPTRSYKPVTCYQITKKGLGVVKKISRKDKEIVHEVTYMRGSRELLEAEWDGNDYWLQSKSGYRRKSTITDTEDVSYVSSAYVPQCLRYGGRPTLSNAHRAHESAVNTNQIRDNLDEVITLNSVSIIVAEYVPFGANQIVQLNNNVGSTERVQGGFISPDVDDNSGGTSMTDDHDLTSVDILDYTLTHHINFEAEIRFQEESGVVQVETFGVSLNAEGTCFYGMQVEAVMDRIKDNISLDHLARLLVDVQQDSSAIFITIDIFVQNYFARMWILSADMETTNKVIEVSESDPTSLGRIRYRICKLARDIIQLDEILGYLLEALEIIEIPPEPPEQAGRSLYERLEISGMRSQLVRRTTDLKKNIAGSQRYLDVLRERAHVVSEGKMFELNENLETNTRNMCELQEHNSNAAHSLQILQVMFAGMLAFDFLDRITGDWTVINRDWARPLIEASATYPFWFIISMLVWVGFTWITLKIFNSLNWRSQGIITIKQRMNRRIYVEKLRELLKTKANGHEERKYDRERDIVKRTYREKEPRDWGNSAPKVVIEYDERNQYLLEVTLQYNKRVASKNLAFNAVELRDKLLGEFEGLGIYDLEGEDHSEDALAVDKRLAIEQRINAEEEEGEDGEEEEGGEKEE</sequence>
<evidence type="ECO:0000313" key="4">
    <source>
        <dbReference type="Proteomes" id="UP001165082"/>
    </source>
</evidence>
<dbReference type="Proteomes" id="UP001165082">
    <property type="component" value="Unassembled WGS sequence"/>
</dbReference>
<reference evidence="3" key="1">
    <citation type="submission" date="2022-07" db="EMBL/GenBank/DDBJ databases">
        <title>Genome analysis of Parmales, a sister group of diatoms, reveals the evolutionary specialization of diatoms from phago-mixotrophs to photoautotrophs.</title>
        <authorList>
            <person name="Ban H."/>
            <person name="Sato S."/>
            <person name="Yoshikawa S."/>
            <person name="Kazumasa Y."/>
            <person name="Nakamura Y."/>
            <person name="Ichinomiya M."/>
            <person name="Saitoh K."/>
            <person name="Sato N."/>
            <person name="Blanc-Mathieu R."/>
            <person name="Endo H."/>
            <person name="Kuwata A."/>
            <person name="Ogata H."/>
        </authorList>
    </citation>
    <scope>NUCLEOTIDE SEQUENCE</scope>
</reference>